<evidence type="ECO:0000256" key="3">
    <source>
        <dbReference type="ARBA" id="ARBA00022777"/>
    </source>
</evidence>
<evidence type="ECO:0000313" key="6">
    <source>
        <dbReference type="EMBL" id="GGE11591.1"/>
    </source>
</evidence>
<protein>
    <submittedName>
        <fullName evidence="6">Pentose kinase</fullName>
    </submittedName>
</protein>
<comment type="caution">
    <text evidence="6">The sequence shown here is derived from an EMBL/GenBank/DDBJ whole genome shotgun (WGS) entry which is preliminary data.</text>
</comment>
<dbReference type="PIRSF" id="PIRSF000538">
    <property type="entry name" value="GlpK"/>
    <property type="match status" value="1"/>
</dbReference>
<keyword evidence="3 6" id="KW-0418">Kinase</keyword>
<dbReference type="InterPro" id="IPR043129">
    <property type="entry name" value="ATPase_NBD"/>
</dbReference>
<dbReference type="Pfam" id="PF00370">
    <property type="entry name" value="FGGY_N"/>
    <property type="match status" value="1"/>
</dbReference>
<dbReference type="InterPro" id="IPR018484">
    <property type="entry name" value="FGGY_N"/>
</dbReference>
<evidence type="ECO:0000256" key="2">
    <source>
        <dbReference type="ARBA" id="ARBA00022679"/>
    </source>
</evidence>
<evidence type="ECO:0000259" key="4">
    <source>
        <dbReference type="Pfam" id="PF00370"/>
    </source>
</evidence>
<dbReference type="RefSeq" id="WP_373288990.1">
    <property type="nucleotide sequence ID" value="NZ_BMIQ01000005.1"/>
</dbReference>
<comment type="similarity">
    <text evidence="1">Belongs to the FGGY kinase family.</text>
</comment>
<gene>
    <name evidence="6" type="ORF">GCM10011390_33410</name>
</gene>
<proteinExistence type="inferred from homology"/>
<dbReference type="PANTHER" id="PTHR43095">
    <property type="entry name" value="SUGAR KINASE"/>
    <property type="match status" value="1"/>
</dbReference>
<reference evidence="6" key="2">
    <citation type="submission" date="2020-09" db="EMBL/GenBank/DDBJ databases">
        <authorList>
            <person name="Sun Q."/>
            <person name="Zhou Y."/>
        </authorList>
    </citation>
    <scope>NUCLEOTIDE SEQUENCE</scope>
    <source>
        <strain evidence="6">CGMCC 1.15367</strain>
    </source>
</reference>
<dbReference type="Pfam" id="PF02782">
    <property type="entry name" value="FGGY_C"/>
    <property type="match status" value="1"/>
</dbReference>
<feature type="domain" description="Carbohydrate kinase FGGY N-terminal" evidence="4">
    <location>
        <begin position="11"/>
        <end position="255"/>
    </location>
</feature>
<dbReference type="SUPFAM" id="SSF53067">
    <property type="entry name" value="Actin-like ATPase domain"/>
    <property type="match status" value="2"/>
</dbReference>
<dbReference type="PANTHER" id="PTHR43095:SF5">
    <property type="entry name" value="XYLULOSE KINASE"/>
    <property type="match status" value="1"/>
</dbReference>
<evidence type="ECO:0000259" key="5">
    <source>
        <dbReference type="Pfam" id="PF02782"/>
    </source>
</evidence>
<dbReference type="InterPro" id="IPR000577">
    <property type="entry name" value="Carb_kinase_FGGY"/>
</dbReference>
<dbReference type="Gene3D" id="3.30.420.40">
    <property type="match status" value="2"/>
</dbReference>
<keyword evidence="2" id="KW-0808">Transferase</keyword>
<dbReference type="InterPro" id="IPR050406">
    <property type="entry name" value="FGGY_Carb_Kinase"/>
</dbReference>
<evidence type="ECO:0000313" key="7">
    <source>
        <dbReference type="Proteomes" id="UP000644699"/>
    </source>
</evidence>
<keyword evidence="7" id="KW-1185">Reference proteome</keyword>
<reference evidence="6" key="1">
    <citation type="journal article" date="2014" name="Int. J. Syst. Evol. Microbiol.">
        <title>Complete genome sequence of Corynebacterium casei LMG S-19264T (=DSM 44701T), isolated from a smear-ripened cheese.</title>
        <authorList>
            <consortium name="US DOE Joint Genome Institute (JGI-PGF)"/>
            <person name="Walter F."/>
            <person name="Albersmeier A."/>
            <person name="Kalinowski J."/>
            <person name="Ruckert C."/>
        </authorList>
    </citation>
    <scope>NUCLEOTIDE SEQUENCE</scope>
    <source>
        <strain evidence="6">CGMCC 1.15367</strain>
    </source>
</reference>
<sequence length="517" mass="54835">MARAPLVKDLTLSIDVGTGSVRAALVDRGGAILALDAVEQQQIVPAFGWAEQEVEGWWRGAARAVRAVLNRVPEAAARIEAVAACGQMHGTVLVDAEGRPVRPTAPLWNDKRTVERVAAFEATHAARDYLPLTANPATPAWPAFKLAWLRDDDPAAFARAAHVLMPKDFVNLRLTGEVAMDRGDASCSFLMDAGSGAWSAELAALFGLDRALLPPIRDGLEILGTVTREAARETGLLEGTPVLVGGADYPMALYGSGACRPGLASDVTGTSCILTLIAKAPLLDPEICNVATVEGNWGPFVLLETGGDGMRWARRALHGNASGYERLVAQAAEARPGSDALFFLPYLAGERLGRHRNARAQFFGLAAAHGLPEMQRAILEGVGFAAARHLRIMERAAGRPVERVIASGGGAKTELWLRIKASIYGVPILVPEEAECGVVGCAALAQTATGRHRDLVAAAGALVRHGAEIAPEPAWAELYARMQPIFDRLYAQSQPLYDALDALAAPRGTVDEAARPD</sequence>
<dbReference type="InterPro" id="IPR018485">
    <property type="entry name" value="FGGY_C"/>
</dbReference>
<organism evidence="6 7">
    <name type="scientific">Aureimonas endophytica</name>
    <dbReference type="NCBI Taxonomy" id="2027858"/>
    <lineage>
        <taxon>Bacteria</taxon>
        <taxon>Pseudomonadati</taxon>
        <taxon>Pseudomonadota</taxon>
        <taxon>Alphaproteobacteria</taxon>
        <taxon>Hyphomicrobiales</taxon>
        <taxon>Aurantimonadaceae</taxon>
        <taxon>Aureimonas</taxon>
    </lineage>
</organism>
<dbReference type="GO" id="GO:0005975">
    <property type="term" value="P:carbohydrate metabolic process"/>
    <property type="evidence" value="ECO:0007669"/>
    <property type="project" value="InterPro"/>
</dbReference>
<dbReference type="CDD" id="cd07808">
    <property type="entry name" value="ASKHA_NBD_FGGY_EcXK-like"/>
    <property type="match status" value="1"/>
</dbReference>
<name>A0A916ZSE4_9HYPH</name>
<dbReference type="AlphaFoldDB" id="A0A916ZSE4"/>
<evidence type="ECO:0000256" key="1">
    <source>
        <dbReference type="ARBA" id="ARBA00009156"/>
    </source>
</evidence>
<dbReference type="EMBL" id="BMIQ01000005">
    <property type="protein sequence ID" value="GGE11591.1"/>
    <property type="molecule type" value="Genomic_DNA"/>
</dbReference>
<dbReference type="Proteomes" id="UP000644699">
    <property type="component" value="Unassembled WGS sequence"/>
</dbReference>
<feature type="domain" description="Carbohydrate kinase FGGY C-terminal" evidence="5">
    <location>
        <begin position="267"/>
        <end position="448"/>
    </location>
</feature>
<dbReference type="GO" id="GO:0016301">
    <property type="term" value="F:kinase activity"/>
    <property type="evidence" value="ECO:0007669"/>
    <property type="project" value="UniProtKB-KW"/>
</dbReference>
<accession>A0A916ZSE4</accession>